<sequence>MDQQIASYKFSSNDRQYVPNYPSLPPSLSLTGPHLVIRTGLSVGTRRLLSSSSPKAPCLQLEIELCPLLQYTLRRATPDDDPRPFVFVWSPLNEGYHQDGFILLRHTSDGKLERVSVPDAIQDPIDIVHTGRPGPERRALRSEYHCPRRKHSASLHVRYQGSPTDRPIIFRNHVIWDMFRSYRLEDGLWELQEGPCGCPGLFLDDPDITVNVAEDEGFVTLKPGEC</sequence>
<dbReference type="Proteomes" id="UP000006564">
    <property type="component" value="Chromosome 8"/>
</dbReference>
<evidence type="ECO:0000313" key="3">
    <source>
        <dbReference type="Proteomes" id="UP000006564"/>
    </source>
</evidence>
<dbReference type="HOGENOM" id="CLU_1209585_0_0_1"/>
<dbReference type="GeneID" id="35119628"/>
<reference evidence="2 3" key="1">
    <citation type="journal article" date="2005" name="Nature">
        <title>Genome sequencing and analysis of Aspergillus oryzae.</title>
        <authorList>
            <person name="Machida M."/>
            <person name="Asai K."/>
            <person name="Sano M."/>
            <person name="Tanaka T."/>
            <person name="Kumagai T."/>
            <person name="Terai G."/>
            <person name="Kusumoto K."/>
            <person name="Arima T."/>
            <person name="Akita O."/>
            <person name="Kashiwagi Y."/>
            <person name="Abe K."/>
            <person name="Gomi K."/>
            <person name="Horiuchi H."/>
            <person name="Kitamoto K."/>
            <person name="Kobayashi T."/>
            <person name="Takeuchi M."/>
            <person name="Denning D.W."/>
            <person name="Galagan J.E."/>
            <person name="Nierman W.C."/>
            <person name="Yu J."/>
            <person name="Archer D.B."/>
            <person name="Bennett J.W."/>
            <person name="Bhatnagar D."/>
            <person name="Cleveland T.E."/>
            <person name="Fedorova N.D."/>
            <person name="Gotoh O."/>
            <person name="Horikawa H."/>
            <person name="Hosoyama A."/>
            <person name="Ichinomiya M."/>
            <person name="Igarashi R."/>
            <person name="Iwashita K."/>
            <person name="Juvvadi P.R."/>
            <person name="Kato M."/>
            <person name="Kato Y."/>
            <person name="Kin T."/>
            <person name="Kokubun A."/>
            <person name="Maeda H."/>
            <person name="Maeyama N."/>
            <person name="Maruyama J."/>
            <person name="Nagasaki H."/>
            <person name="Nakajima T."/>
            <person name="Oda K."/>
            <person name="Okada K."/>
            <person name="Paulsen I."/>
            <person name="Sakamoto K."/>
            <person name="Sawano T."/>
            <person name="Takahashi M."/>
            <person name="Takase K."/>
            <person name="Terabayashi Y."/>
            <person name="Wortman J."/>
            <person name="Yamada O."/>
            <person name="Yamagata Y."/>
            <person name="Anazawa H."/>
            <person name="Hata Y."/>
            <person name="Koide Y."/>
            <person name="Komori T."/>
            <person name="Koyama Y."/>
            <person name="Minetoki T."/>
            <person name="Suharnan S."/>
            <person name="Tanaka A."/>
            <person name="Isono K."/>
            <person name="Kuhara S."/>
            <person name="Ogasawara N."/>
            <person name="Kikuchi H."/>
        </authorList>
    </citation>
    <scope>NUCLEOTIDE SEQUENCE [LARGE SCALE GENOMIC DNA]</scope>
    <source>
        <strain evidence="3">ATCC 42149 / RIB 40</strain>
        <strain evidence="2">RIB 40</strain>
    </source>
</reference>
<proteinExistence type="predicted"/>
<dbReference type="KEGG" id="aor:AO090010000254"/>
<evidence type="ECO:0000313" key="2">
    <source>
        <dbReference type="EMBL" id="BAE66166.1"/>
    </source>
</evidence>
<protein>
    <submittedName>
        <fullName evidence="2">Uncharacterized protein</fullName>
    </submittedName>
</protein>
<dbReference type="RefSeq" id="XP_023094115.1">
    <property type="nucleotide sequence ID" value="XM_023233727.1"/>
</dbReference>
<gene>
    <name evidence="2" type="ORF">AO090010000254</name>
    <name evidence="1" type="ORF">AO090010000279</name>
</gene>
<dbReference type="AlphaFoldDB" id="Q2TX57"/>
<evidence type="ECO:0000313" key="1">
    <source>
        <dbReference type="EMBL" id="BAE66148.1"/>
    </source>
</evidence>
<dbReference type="EMBL" id="AP007175">
    <property type="protein sequence ID" value="BAE66166.1"/>
    <property type="molecule type" value="Genomic_DNA"/>
</dbReference>
<dbReference type="VEuPathDB" id="FungiDB:AO090010000279"/>
<dbReference type="EMBL" id="AP007175">
    <property type="protein sequence ID" value="BAE66148.1"/>
    <property type="molecule type" value="Genomic_DNA"/>
</dbReference>
<dbReference type="VEuPathDB" id="FungiDB:AO090010000254"/>
<organism evidence="2 3">
    <name type="scientific">Aspergillus oryzae (strain ATCC 42149 / RIB 40)</name>
    <name type="common">Yellow koji mold</name>
    <dbReference type="NCBI Taxonomy" id="510516"/>
    <lineage>
        <taxon>Eukaryota</taxon>
        <taxon>Fungi</taxon>
        <taxon>Dikarya</taxon>
        <taxon>Ascomycota</taxon>
        <taxon>Pezizomycotina</taxon>
        <taxon>Eurotiomycetes</taxon>
        <taxon>Eurotiomycetidae</taxon>
        <taxon>Eurotiales</taxon>
        <taxon>Aspergillaceae</taxon>
        <taxon>Aspergillus</taxon>
        <taxon>Aspergillus subgen. Circumdati</taxon>
    </lineage>
</organism>
<keyword evidence="3" id="KW-1185">Reference proteome</keyword>
<name>Q2TX57_ASPOR</name>
<accession>Q2TX57</accession>